<gene>
    <name evidence="3" type="ORF">BJ875DRAFT_466463</name>
</gene>
<evidence type="ECO:0000313" key="4">
    <source>
        <dbReference type="Proteomes" id="UP000824998"/>
    </source>
</evidence>
<proteinExistence type="predicted"/>
<dbReference type="EMBL" id="MU251543">
    <property type="protein sequence ID" value="KAG9232536.1"/>
    <property type="molecule type" value="Genomic_DNA"/>
</dbReference>
<dbReference type="AlphaFoldDB" id="A0A9P7YF76"/>
<evidence type="ECO:0000256" key="1">
    <source>
        <dbReference type="SAM" id="MobiDB-lite"/>
    </source>
</evidence>
<organism evidence="3 4">
    <name type="scientific">Amylocarpus encephaloides</name>
    <dbReference type="NCBI Taxonomy" id="45428"/>
    <lineage>
        <taxon>Eukaryota</taxon>
        <taxon>Fungi</taxon>
        <taxon>Dikarya</taxon>
        <taxon>Ascomycota</taxon>
        <taxon>Pezizomycotina</taxon>
        <taxon>Leotiomycetes</taxon>
        <taxon>Helotiales</taxon>
        <taxon>Helotiales incertae sedis</taxon>
        <taxon>Amylocarpus</taxon>
    </lineage>
</organism>
<accession>A0A9P7YF76</accession>
<feature type="chain" id="PRO_5040437691" evidence="2">
    <location>
        <begin position="19"/>
        <end position="174"/>
    </location>
</feature>
<name>A0A9P7YF76_9HELO</name>
<keyword evidence="4" id="KW-1185">Reference proteome</keyword>
<protein>
    <submittedName>
        <fullName evidence="3">Uncharacterized protein</fullName>
    </submittedName>
</protein>
<feature type="signal peptide" evidence="2">
    <location>
        <begin position="1"/>
        <end position="18"/>
    </location>
</feature>
<keyword evidence="2" id="KW-0732">Signal</keyword>
<sequence length="174" mass="16820">MRYSFALAALLSATSVVALPLNINLGAYSPALVVGDGEISFGGGEAGAEALMETLSGATASGAGAAEGLTRAESEGTPVSPAITTPTALPNGAGIGRAVEPREPEVGEPVPAPIPAPVAKRDLAGFNAALSFATEALKNTPEIQLGTGEGGSGIGIIQKAGVASGTATPAAVAE</sequence>
<evidence type="ECO:0000313" key="3">
    <source>
        <dbReference type="EMBL" id="KAG9232536.1"/>
    </source>
</evidence>
<reference evidence="3" key="1">
    <citation type="journal article" date="2021" name="IMA Fungus">
        <title>Genomic characterization of three marine fungi, including Emericellopsis atlantica sp. nov. with signatures of a generalist lifestyle and marine biomass degradation.</title>
        <authorList>
            <person name="Hagestad O.C."/>
            <person name="Hou L."/>
            <person name="Andersen J.H."/>
            <person name="Hansen E.H."/>
            <person name="Altermark B."/>
            <person name="Li C."/>
            <person name="Kuhnert E."/>
            <person name="Cox R.J."/>
            <person name="Crous P.W."/>
            <person name="Spatafora J.W."/>
            <person name="Lail K."/>
            <person name="Amirebrahimi M."/>
            <person name="Lipzen A."/>
            <person name="Pangilinan J."/>
            <person name="Andreopoulos W."/>
            <person name="Hayes R.D."/>
            <person name="Ng V."/>
            <person name="Grigoriev I.V."/>
            <person name="Jackson S.A."/>
            <person name="Sutton T.D.S."/>
            <person name="Dobson A.D.W."/>
            <person name="Rama T."/>
        </authorList>
    </citation>
    <scope>NUCLEOTIDE SEQUENCE</scope>
    <source>
        <strain evidence="3">TRa018bII</strain>
    </source>
</reference>
<evidence type="ECO:0000256" key="2">
    <source>
        <dbReference type="SAM" id="SignalP"/>
    </source>
</evidence>
<comment type="caution">
    <text evidence="3">The sequence shown here is derived from an EMBL/GenBank/DDBJ whole genome shotgun (WGS) entry which is preliminary data.</text>
</comment>
<feature type="region of interest" description="Disordered" evidence="1">
    <location>
        <begin position="62"/>
        <end position="113"/>
    </location>
</feature>
<dbReference type="Proteomes" id="UP000824998">
    <property type="component" value="Unassembled WGS sequence"/>
</dbReference>